<feature type="compositionally biased region" description="Acidic residues" evidence="3">
    <location>
        <begin position="214"/>
        <end position="227"/>
    </location>
</feature>
<dbReference type="Proteomes" id="UP001215151">
    <property type="component" value="Unassembled WGS sequence"/>
</dbReference>
<keyword evidence="1" id="KW-0507">mRNA processing</keyword>
<feature type="region of interest" description="Disordered" evidence="3">
    <location>
        <begin position="181"/>
        <end position="234"/>
    </location>
</feature>
<feature type="compositionally biased region" description="Polar residues" evidence="3">
    <location>
        <begin position="30"/>
        <end position="45"/>
    </location>
</feature>
<gene>
    <name evidence="4" type="ORF">ONZ51_g5523</name>
</gene>
<evidence type="ECO:0000313" key="4">
    <source>
        <dbReference type="EMBL" id="KAJ8482183.1"/>
    </source>
</evidence>
<feature type="compositionally biased region" description="Polar residues" evidence="3">
    <location>
        <begin position="587"/>
        <end position="596"/>
    </location>
</feature>
<feature type="compositionally biased region" description="Basic residues" evidence="3">
    <location>
        <begin position="612"/>
        <end position="622"/>
    </location>
</feature>
<feature type="coiled-coil region" evidence="2">
    <location>
        <begin position="147"/>
        <end position="174"/>
    </location>
</feature>
<feature type="region of interest" description="Disordered" evidence="3">
    <location>
        <begin position="587"/>
        <end position="672"/>
    </location>
</feature>
<dbReference type="SUPFAM" id="SSF57756">
    <property type="entry name" value="Retrovirus zinc finger-like domains"/>
    <property type="match status" value="1"/>
</dbReference>
<sequence length="1009" mass="111368">MASRDSPTGEGQPSRLSPKTTCPPLAPLATSASGPSRSTPSQLAGGSSPFELLQAGSATTSKKPSPLASRAASKSRPSSRASNHSNANSDRETEEPAEQLARAGNKQSPRSDREGRLQQAIESGQVSRRQSEQGSQALQKAAIAGLLRDARARYSQLAQQVQQAEEQFTAQIEAVMAATGLSLDWEDERENDKASSHEDDAMSSRDEQQVDDLVQPEENDQSGPEEEGPQRFVSGVQEALHRLDAGRMHRLRSAGLAEEEHFVSTPQTSPSYHSASAHFGRTEEQRAPRRSVAFDGLGPSSMPSVEDSLVADPQPSASRGPAYRQTAWTLPSAGPSAWGPRRTSMAPTITAPISGSREPREDLAYVGPIANVRDGIGVQRLLTMIDEQVGSDPTDDPPAYLKLAKLPAPPQYKGKDDTDKFEVWLQSLLEYFSTLRLTGKGFNKDRLRLAGNSLGGDAATWFYNTVKSPTREKTHWTFEEAIVGLYRRFIHRDMHLVAEQQFAALKYDSTKGGVAALYEQMRFHADKMWEKPTDFQMRKKLLETLPYQFEQALTIYKGLSAQYNTFWEIYQAALEYEQSLRVLQSRRNSRETSGTQASASSSGKASRDAKSGRSHGTSHRPQQRTTANSSGKPGWSSHRPSDNQNYRAPQASASGTRPTSSTNVPRNERGTGPVKCFACGQIGHYSSDPTCPKYGKQNTFHNARMFAQQVVPEPPADEEEQVQPEPAEVPPNEEAEEGPLFSEAIPEPEADYPESEFGGNGSQYESDREELPSPIFEEEIEFNGMRAAAIKEIETDLLRSHAMAVQPERNIRHGWLYDAKVRRLTRPEDQPKRNEYAQRTLCAEIPINGIKALALFDSGCTTDLMTHEMAYLCRADHIDLNEPVGLQLGTKGSRTRINFGARATVQVGPVKADHYFDVVDIDKYDVILGTTFCREHNVVLNFGNDTVTVKGQSIRLFDPAEYETRRRRQENDVATGIAQSNIPPPKANRPMVDKGKNTTQYSTPTVSAK</sequence>
<evidence type="ECO:0000256" key="3">
    <source>
        <dbReference type="SAM" id="MobiDB-lite"/>
    </source>
</evidence>
<feature type="compositionally biased region" description="Polar residues" evidence="3">
    <location>
        <begin position="642"/>
        <end position="665"/>
    </location>
</feature>
<reference evidence="4" key="1">
    <citation type="submission" date="2022-11" db="EMBL/GenBank/DDBJ databases">
        <title>Genome Sequence of Cubamyces cubensis.</title>
        <authorList>
            <person name="Buettner E."/>
        </authorList>
    </citation>
    <scope>NUCLEOTIDE SEQUENCE</scope>
    <source>
        <strain evidence="4">MPL-01</strain>
    </source>
</reference>
<dbReference type="InterPro" id="IPR021109">
    <property type="entry name" value="Peptidase_aspartic_dom_sf"/>
</dbReference>
<feature type="compositionally biased region" description="Polar residues" evidence="3">
    <location>
        <begin position="120"/>
        <end position="138"/>
    </location>
</feature>
<feature type="region of interest" description="Disordered" evidence="3">
    <location>
        <begin position="258"/>
        <end position="357"/>
    </location>
</feature>
<feature type="compositionally biased region" description="Polar residues" evidence="3">
    <location>
        <begin position="264"/>
        <end position="274"/>
    </location>
</feature>
<feature type="compositionally biased region" description="Polar residues" evidence="3">
    <location>
        <begin position="1"/>
        <end position="20"/>
    </location>
</feature>
<dbReference type="AlphaFoldDB" id="A0AAD7TWC3"/>
<comment type="caution">
    <text evidence="4">The sequence shown here is derived from an EMBL/GenBank/DDBJ whole genome shotgun (WGS) entry which is preliminary data.</text>
</comment>
<evidence type="ECO:0000256" key="2">
    <source>
        <dbReference type="SAM" id="Coils"/>
    </source>
</evidence>
<organism evidence="4 5">
    <name type="scientific">Trametes cubensis</name>
    <dbReference type="NCBI Taxonomy" id="1111947"/>
    <lineage>
        <taxon>Eukaryota</taxon>
        <taxon>Fungi</taxon>
        <taxon>Dikarya</taxon>
        <taxon>Basidiomycota</taxon>
        <taxon>Agaricomycotina</taxon>
        <taxon>Agaricomycetes</taxon>
        <taxon>Polyporales</taxon>
        <taxon>Polyporaceae</taxon>
        <taxon>Trametes</taxon>
    </lineage>
</organism>
<feature type="region of interest" description="Disordered" evidence="3">
    <location>
        <begin position="713"/>
        <end position="771"/>
    </location>
</feature>
<keyword evidence="2" id="KW-0175">Coiled coil</keyword>
<evidence type="ECO:0000313" key="5">
    <source>
        <dbReference type="Proteomes" id="UP001215151"/>
    </source>
</evidence>
<keyword evidence="5" id="KW-1185">Reference proteome</keyword>
<evidence type="ECO:0008006" key="6">
    <source>
        <dbReference type="Google" id="ProtNLM"/>
    </source>
</evidence>
<feature type="compositionally biased region" description="Polar residues" evidence="3">
    <location>
        <begin position="997"/>
        <end position="1009"/>
    </location>
</feature>
<accession>A0AAD7TWC3</accession>
<dbReference type="InterPro" id="IPR036875">
    <property type="entry name" value="Znf_CCHC_sf"/>
</dbReference>
<feature type="region of interest" description="Disordered" evidence="3">
    <location>
        <begin position="963"/>
        <end position="1009"/>
    </location>
</feature>
<dbReference type="Gene3D" id="2.40.70.10">
    <property type="entry name" value="Acid Proteases"/>
    <property type="match status" value="1"/>
</dbReference>
<feature type="compositionally biased region" description="Basic and acidic residues" evidence="3">
    <location>
        <begin position="190"/>
        <end position="208"/>
    </location>
</feature>
<feature type="region of interest" description="Disordered" evidence="3">
    <location>
        <begin position="1"/>
        <end position="139"/>
    </location>
</feature>
<dbReference type="EMBL" id="JAPEVG010000120">
    <property type="protein sequence ID" value="KAJ8482183.1"/>
    <property type="molecule type" value="Genomic_DNA"/>
</dbReference>
<proteinExistence type="predicted"/>
<dbReference type="GO" id="GO:0006397">
    <property type="term" value="P:mRNA processing"/>
    <property type="evidence" value="ECO:0007669"/>
    <property type="project" value="UniProtKB-KW"/>
</dbReference>
<feature type="compositionally biased region" description="Low complexity" evidence="3">
    <location>
        <begin position="61"/>
        <end position="88"/>
    </location>
</feature>
<dbReference type="SUPFAM" id="SSF50630">
    <property type="entry name" value="Acid proteases"/>
    <property type="match status" value="1"/>
</dbReference>
<dbReference type="GO" id="GO:0008270">
    <property type="term" value="F:zinc ion binding"/>
    <property type="evidence" value="ECO:0007669"/>
    <property type="project" value="InterPro"/>
</dbReference>
<dbReference type="CDD" id="cd00303">
    <property type="entry name" value="retropepsin_like"/>
    <property type="match status" value="1"/>
</dbReference>
<evidence type="ECO:0000256" key="1">
    <source>
        <dbReference type="ARBA" id="ARBA00022664"/>
    </source>
</evidence>
<protein>
    <recommendedName>
        <fullName evidence="6">CCHC-type domain-containing protein</fullName>
    </recommendedName>
</protein>
<dbReference type="GO" id="GO:0003676">
    <property type="term" value="F:nucleic acid binding"/>
    <property type="evidence" value="ECO:0007669"/>
    <property type="project" value="InterPro"/>
</dbReference>
<name>A0AAD7TWC3_9APHY</name>